<dbReference type="OrthoDB" id="4781at2759"/>
<keyword evidence="3" id="KW-0336">GPI-anchor</keyword>
<dbReference type="GO" id="GO:0008843">
    <property type="term" value="F:endochitinase activity"/>
    <property type="evidence" value="ECO:0007669"/>
    <property type="project" value="UniProtKB-EC"/>
</dbReference>
<dbReference type="PANTHER" id="PTHR10963">
    <property type="entry name" value="GLYCOSYL HYDROLASE-RELATED"/>
    <property type="match status" value="1"/>
</dbReference>
<feature type="domain" description="GH16" evidence="20">
    <location>
        <begin position="57"/>
        <end position="278"/>
    </location>
</feature>
<evidence type="ECO:0000256" key="3">
    <source>
        <dbReference type="ARBA" id="ARBA00022622"/>
    </source>
</evidence>
<feature type="signal peptide" evidence="19">
    <location>
        <begin position="1"/>
        <end position="19"/>
    </location>
</feature>
<evidence type="ECO:0000256" key="10">
    <source>
        <dbReference type="ARBA" id="ARBA00023288"/>
    </source>
</evidence>
<comment type="caution">
    <text evidence="21">The sequence shown here is derived from an EMBL/GenBank/DDBJ whole genome shotgun (WGS) entry which is preliminary data.</text>
</comment>
<sequence>MVGKSTLLTVLASASVAFAACSLDNHCPEETPCCSQYGECGTGAYCLGGCDPLMSFSVASCVPEPVCESASYTFTSMDGITSNTKYLGDASKSNWVYSGSPVIYDNNVLLTMSANSVGTVMASSTYMWYGNVKVKFKTSRGQGVITAFILFSDVKDEIDYEFVGSELTTAQSNYYFQGITNYDNELNITLSDTYANYHEYEIDWTPDEITWLVDGQVGRTKKRVDTWNATANQWNFPQTPARVQLSLWPGGLASNGAGTIAWAGGEIDWNSEDIKDNGYYYAAFESVDISCYNAKSAPGTNSGKSYYYNSALGTNDTVIDSKNATILSSLLATGTNMTAGESAAASGSTAVSTAATVPGLTGSGGGGVGDNHSGDDSSSSDSGSGSATSSSSGSSSTGSSGFSQGDGSTTTSKSSADSLVANQERVLKGSVFAGIVAVVAMMALYSTALSHMVGFFFGICIF</sequence>
<evidence type="ECO:0000256" key="18">
    <source>
        <dbReference type="SAM" id="Phobius"/>
    </source>
</evidence>
<evidence type="ECO:0000256" key="16">
    <source>
        <dbReference type="PIRSR" id="PIRSR037299-1"/>
    </source>
</evidence>
<comment type="subcellular location">
    <subcellularLocation>
        <location evidence="2">Membrane</location>
        <topology evidence="2">Lipid-anchor</topology>
        <topology evidence="2">GPI-anchor</topology>
    </subcellularLocation>
</comment>
<keyword evidence="18" id="KW-1133">Transmembrane helix</keyword>
<feature type="compositionally biased region" description="Low complexity" evidence="17">
    <location>
        <begin position="376"/>
        <end position="412"/>
    </location>
</feature>
<dbReference type="EC" id="3.2.-.-" evidence="15"/>
<dbReference type="GO" id="GO:0031505">
    <property type="term" value="P:fungal-type cell wall organization"/>
    <property type="evidence" value="ECO:0007669"/>
    <property type="project" value="TreeGrafter"/>
</dbReference>
<dbReference type="PANTHER" id="PTHR10963:SF22">
    <property type="entry name" value="GLYCOSIDASE CRH2-RELATED"/>
    <property type="match status" value="1"/>
</dbReference>
<evidence type="ECO:0000256" key="4">
    <source>
        <dbReference type="ARBA" id="ARBA00022676"/>
    </source>
</evidence>
<evidence type="ECO:0000256" key="19">
    <source>
        <dbReference type="SAM" id="SignalP"/>
    </source>
</evidence>
<dbReference type="SUPFAM" id="SSF49899">
    <property type="entry name" value="Concanavalin A-like lectins/glucanases"/>
    <property type="match status" value="1"/>
</dbReference>
<dbReference type="STRING" id="278944.A0A4Z1HFB8"/>
<keyword evidence="5" id="KW-0808">Transferase</keyword>
<evidence type="ECO:0000256" key="1">
    <source>
        <dbReference type="ARBA" id="ARBA00000822"/>
    </source>
</evidence>
<feature type="transmembrane region" description="Helical" evidence="18">
    <location>
        <begin position="431"/>
        <end position="461"/>
    </location>
</feature>
<dbReference type="EMBL" id="PQXJ01001193">
    <property type="protein sequence ID" value="TGO43813.1"/>
    <property type="molecule type" value="Genomic_DNA"/>
</dbReference>
<dbReference type="AlphaFoldDB" id="A0A4Z1HFB8"/>
<name>A0A4Z1HFB8_9HELO</name>
<feature type="chain" id="PRO_5021398195" description="Crh-like protein" evidence="19">
    <location>
        <begin position="20"/>
        <end position="462"/>
    </location>
</feature>
<feature type="active site" description="Nucleophile" evidence="16">
    <location>
        <position position="157"/>
    </location>
</feature>
<evidence type="ECO:0000256" key="9">
    <source>
        <dbReference type="ARBA" id="ARBA00023180"/>
    </source>
</evidence>
<keyword evidence="12" id="KW-0961">Cell wall biogenesis/degradation</keyword>
<keyword evidence="4" id="KW-0328">Glycosyltransferase</keyword>
<evidence type="ECO:0000313" key="22">
    <source>
        <dbReference type="Proteomes" id="UP000297452"/>
    </source>
</evidence>
<proteinExistence type="inferred from homology"/>
<dbReference type="Gene3D" id="2.60.120.200">
    <property type="match status" value="1"/>
</dbReference>
<organism evidence="21 22">
    <name type="scientific">Botryotinia narcissicola</name>
    <dbReference type="NCBI Taxonomy" id="278944"/>
    <lineage>
        <taxon>Eukaryota</taxon>
        <taxon>Fungi</taxon>
        <taxon>Dikarya</taxon>
        <taxon>Ascomycota</taxon>
        <taxon>Pezizomycotina</taxon>
        <taxon>Leotiomycetes</taxon>
        <taxon>Helotiales</taxon>
        <taxon>Sclerotiniaceae</taxon>
        <taxon>Botryotinia</taxon>
    </lineage>
</organism>
<dbReference type="PIRSF" id="PIRSF037299">
    <property type="entry name" value="Glycosidase_CRH1_prd"/>
    <property type="match status" value="1"/>
</dbReference>
<dbReference type="PROSITE" id="PS51257">
    <property type="entry name" value="PROKAR_LIPOPROTEIN"/>
    <property type="match status" value="1"/>
</dbReference>
<protein>
    <recommendedName>
        <fullName evidence="15">Crh-like protein</fullName>
        <ecNumber evidence="15">3.2.-.-</ecNumber>
    </recommendedName>
</protein>
<dbReference type="FunFam" id="2.60.120.200:FF:000159">
    <property type="entry name" value="Glycosidase"/>
    <property type="match status" value="1"/>
</dbReference>
<evidence type="ECO:0000256" key="6">
    <source>
        <dbReference type="ARBA" id="ARBA00022729"/>
    </source>
</evidence>
<comment type="function">
    <text evidence="14">Dual chitinase/transglycosylase that plays a role in cell wall architecture. Chitinase and transglycosylase activities are coupled. Required for the polysaccharide cross-linking at the septa and the cell wall. More specifically, transfers chitin to 1,6-beta-glucan in the cell wall.</text>
</comment>
<keyword evidence="7 15" id="KW-0378">Hydrolase</keyword>
<evidence type="ECO:0000256" key="7">
    <source>
        <dbReference type="ARBA" id="ARBA00022801"/>
    </source>
</evidence>
<dbReference type="InterPro" id="IPR013320">
    <property type="entry name" value="ConA-like_dom_sf"/>
</dbReference>
<comment type="similarity">
    <text evidence="13">Belongs to the glycosyl hydrolase 16 family. CRH1 subfamily.</text>
</comment>
<keyword evidence="8 15" id="KW-0472">Membrane</keyword>
<dbReference type="InterPro" id="IPR050546">
    <property type="entry name" value="Glycosyl_Hydrlase_16"/>
</dbReference>
<dbReference type="Proteomes" id="UP000297452">
    <property type="component" value="Unassembled WGS sequence"/>
</dbReference>
<evidence type="ECO:0000256" key="5">
    <source>
        <dbReference type="ARBA" id="ARBA00022679"/>
    </source>
</evidence>
<accession>A0A4Z1HFB8</accession>
<keyword evidence="10" id="KW-0449">Lipoprotein</keyword>
<evidence type="ECO:0000256" key="13">
    <source>
        <dbReference type="ARBA" id="ARBA00038074"/>
    </source>
</evidence>
<keyword evidence="22" id="KW-1185">Reference proteome</keyword>
<dbReference type="InterPro" id="IPR000757">
    <property type="entry name" value="Beta-glucanase-like"/>
</dbReference>
<keyword evidence="18" id="KW-0812">Transmembrane</keyword>
<dbReference type="GO" id="GO:0098552">
    <property type="term" value="C:side of membrane"/>
    <property type="evidence" value="ECO:0007669"/>
    <property type="project" value="UniProtKB-KW"/>
</dbReference>
<gene>
    <name evidence="21" type="ORF">BOTNAR_1199g00020</name>
</gene>
<dbReference type="GO" id="GO:0016757">
    <property type="term" value="F:glycosyltransferase activity"/>
    <property type="evidence" value="ECO:0007669"/>
    <property type="project" value="UniProtKB-KW"/>
</dbReference>
<dbReference type="GO" id="GO:0005975">
    <property type="term" value="P:carbohydrate metabolic process"/>
    <property type="evidence" value="ECO:0007669"/>
    <property type="project" value="InterPro"/>
</dbReference>
<evidence type="ECO:0000256" key="17">
    <source>
        <dbReference type="SAM" id="MobiDB-lite"/>
    </source>
</evidence>
<evidence type="ECO:0000256" key="14">
    <source>
        <dbReference type="ARBA" id="ARBA00093308"/>
    </source>
</evidence>
<feature type="active site" description="Proton donor" evidence="16">
    <location>
        <position position="161"/>
    </location>
</feature>
<comment type="catalytic activity">
    <reaction evidence="1">
        <text>Random endo-hydrolysis of N-acetyl-beta-D-glucosaminide (1-&gt;4)-beta-linkages in chitin and chitodextrins.</text>
        <dbReference type="EC" id="3.2.1.14"/>
    </reaction>
</comment>
<feature type="region of interest" description="Disordered" evidence="17">
    <location>
        <begin position="361"/>
        <end position="416"/>
    </location>
</feature>
<keyword evidence="6 19" id="KW-0732">Signal</keyword>
<evidence type="ECO:0000256" key="8">
    <source>
        <dbReference type="ARBA" id="ARBA00023136"/>
    </source>
</evidence>
<evidence type="ECO:0000256" key="2">
    <source>
        <dbReference type="ARBA" id="ARBA00004589"/>
    </source>
</evidence>
<evidence type="ECO:0000256" key="15">
    <source>
        <dbReference type="PIRNR" id="PIRNR037299"/>
    </source>
</evidence>
<keyword evidence="11" id="KW-0326">Glycosidase</keyword>
<evidence type="ECO:0000259" key="20">
    <source>
        <dbReference type="PROSITE" id="PS51762"/>
    </source>
</evidence>
<evidence type="ECO:0000256" key="12">
    <source>
        <dbReference type="ARBA" id="ARBA00023316"/>
    </source>
</evidence>
<dbReference type="GO" id="GO:0009277">
    <property type="term" value="C:fungal-type cell wall"/>
    <property type="evidence" value="ECO:0007669"/>
    <property type="project" value="UniProtKB-ARBA"/>
</dbReference>
<dbReference type="PROSITE" id="PS51762">
    <property type="entry name" value="GH16_2"/>
    <property type="match status" value="1"/>
</dbReference>
<reference evidence="21 22" key="1">
    <citation type="submission" date="2017-12" db="EMBL/GenBank/DDBJ databases">
        <title>Comparative genomics of Botrytis spp.</title>
        <authorList>
            <person name="Valero-Jimenez C.A."/>
            <person name="Tapia P."/>
            <person name="Veloso J."/>
            <person name="Silva-Moreno E."/>
            <person name="Staats M."/>
            <person name="Valdes J.H."/>
            <person name="Van Kan J.A.L."/>
        </authorList>
    </citation>
    <scope>NUCLEOTIDE SEQUENCE [LARGE SCALE GENOMIC DNA]</scope>
    <source>
        <strain evidence="21 22">MUCL2120</strain>
    </source>
</reference>
<evidence type="ECO:0000256" key="11">
    <source>
        <dbReference type="ARBA" id="ARBA00023295"/>
    </source>
</evidence>
<evidence type="ECO:0000313" key="21">
    <source>
        <dbReference type="EMBL" id="TGO43813.1"/>
    </source>
</evidence>
<dbReference type="InterPro" id="IPR017168">
    <property type="entry name" value="CHR-like"/>
</dbReference>
<keyword evidence="9" id="KW-0325">Glycoprotein</keyword>
<dbReference type="Pfam" id="PF00722">
    <property type="entry name" value="Glyco_hydro_16"/>
    <property type="match status" value="1"/>
</dbReference>